<gene>
    <name evidence="6" type="ORF">ABDJ40_21175</name>
</gene>
<dbReference type="PANTHER" id="PTHR14226:SF57">
    <property type="entry name" value="BLR7027 PROTEIN"/>
    <property type="match status" value="1"/>
</dbReference>
<sequence>MHDFPLTGLVLSGGGARAAYQVGVLQTLMRLRRETQGEGSGRSNPFGVIVGTSAGAINGTALACGADQFDGAVERLAHVWRHFRAEQVYRSDSLGVAGSGARWLTMMSFGWALARLRPQSLLNNDPLQDLLRELVPMDRLPAILGRRHLHALAVTASSYSSGEHVTFYQSARPIEPWVRSQRLAVPAQLNHQHLLASSAIPFIFPAKQLGSETDRGWFGDGSMRQSAPLSPAIHLGAKRLLVIGAGRMHEPQGRRTPDQGYPSLAQIAGHALSSIFLDALAVDIERMQRINRTLSLMPAESRKYSPLQPIECLVISPSQRLDDLAAKHVEDLPKPIRLLLRAVGVQQGQGQGAALASYLLFEAPYTQALMALGEQDTLAQKERVLAFFGWDQAPQRAGQTQTQTQTAALAAER</sequence>
<feature type="domain" description="PNPLA" evidence="5">
    <location>
        <begin position="9"/>
        <end position="233"/>
    </location>
</feature>
<reference evidence="6 7" key="1">
    <citation type="submission" date="2024-05" db="EMBL/GenBank/DDBJ databases">
        <title>Roseateles sp. 2.12 16S ribosomal RNA gene Genome sequencing and assembly.</title>
        <authorList>
            <person name="Woo H."/>
        </authorList>
    </citation>
    <scope>NUCLEOTIDE SEQUENCE [LARGE SCALE GENOMIC DNA]</scope>
    <source>
        <strain evidence="6 7">2.12</strain>
    </source>
</reference>
<evidence type="ECO:0000256" key="1">
    <source>
        <dbReference type="ARBA" id="ARBA00022801"/>
    </source>
</evidence>
<feature type="active site" description="Nucleophile" evidence="4">
    <location>
        <position position="53"/>
    </location>
</feature>
<name>A0ABV0GK31_9BURK</name>
<organism evidence="6 7">
    <name type="scientific">Roseateles flavus</name>
    <dbReference type="NCBI Taxonomy" id="3149041"/>
    <lineage>
        <taxon>Bacteria</taxon>
        <taxon>Pseudomonadati</taxon>
        <taxon>Pseudomonadota</taxon>
        <taxon>Betaproteobacteria</taxon>
        <taxon>Burkholderiales</taxon>
        <taxon>Sphaerotilaceae</taxon>
        <taxon>Roseateles</taxon>
    </lineage>
</organism>
<proteinExistence type="predicted"/>
<dbReference type="RefSeq" id="WP_347612647.1">
    <property type="nucleotide sequence ID" value="NZ_JBDPZC010000013.1"/>
</dbReference>
<keyword evidence="2 4" id="KW-0442">Lipid degradation</keyword>
<feature type="short sequence motif" description="GXSXG" evidence="4">
    <location>
        <begin position="51"/>
        <end position="55"/>
    </location>
</feature>
<comment type="caution">
    <text evidence="4">Lacks conserved residue(s) required for the propagation of feature annotation.</text>
</comment>
<keyword evidence="3 4" id="KW-0443">Lipid metabolism</keyword>
<protein>
    <submittedName>
        <fullName evidence="6">Patatin-like phospholipase family protein</fullName>
    </submittedName>
</protein>
<evidence type="ECO:0000256" key="4">
    <source>
        <dbReference type="PROSITE-ProRule" id="PRU01161"/>
    </source>
</evidence>
<dbReference type="Proteomes" id="UP001462640">
    <property type="component" value="Unassembled WGS sequence"/>
</dbReference>
<keyword evidence="1 4" id="KW-0378">Hydrolase</keyword>
<dbReference type="Gene3D" id="3.40.1090.10">
    <property type="entry name" value="Cytosolic phospholipase A2 catalytic domain"/>
    <property type="match status" value="1"/>
</dbReference>
<feature type="active site" description="Proton acceptor" evidence="4">
    <location>
        <position position="220"/>
    </location>
</feature>
<evidence type="ECO:0000313" key="6">
    <source>
        <dbReference type="EMBL" id="MEO3715289.1"/>
    </source>
</evidence>
<dbReference type="InterPro" id="IPR002641">
    <property type="entry name" value="PNPLA_dom"/>
</dbReference>
<dbReference type="InterPro" id="IPR016035">
    <property type="entry name" value="Acyl_Trfase/lysoPLipase"/>
</dbReference>
<evidence type="ECO:0000256" key="3">
    <source>
        <dbReference type="ARBA" id="ARBA00023098"/>
    </source>
</evidence>
<dbReference type="PANTHER" id="PTHR14226">
    <property type="entry name" value="NEUROPATHY TARGET ESTERASE/SWISS CHEESE D.MELANOGASTER"/>
    <property type="match status" value="1"/>
</dbReference>
<dbReference type="PROSITE" id="PS51635">
    <property type="entry name" value="PNPLA"/>
    <property type="match status" value="1"/>
</dbReference>
<dbReference type="EMBL" id="JBDPZC010000013">
    <property type="protein sequence ID" value="MEO3715289.1"/>
    <property type="molecule type" value="Genomic_DNA"/>
</dbReference>
<accession>A0ABV0GK31</accession>
<dbReference type="SUPFAM" id="SSF52151">
    <property type="entry name" value="FabD/lysophospholipase-like"/>
    <property type="match status" value="1"/>
</dbReference>
<dbReference type="InterPro" id="IPR050301">
    <property type="entry name" value="NTE"/>
</dbReference>
<evidence type="ECO:0000313" key="7">
    <source>
        <dbReference type="Proteomes" id="UP001462640"/>
    </source>
</evidence>
<evidence type="ECO:0000256" key="2">
    <source>
        <dbReference type="ARBA" id="ARBA00022963"/>
    </source>
</evidence>
<keyword evidence="7" id="KW-1185">Reference proteome</keyword>
<comment type="caution">
    <text evidence="6">The sequence shown here is derived from an EMBL/GenBank/DDBJ whole genome shotgun (WGS) entry which is preliminary data.</text>
</comment>
<evidence type="ECO:0000259" key="5">
    <source>
        <dbReference type="PROSITE" id="PS51635"/>
    </source>
</evidence>
<dbReference type="Pfam" id="PF01734">
    <property type="entry name" value="Patatin"/>
    <property type="match status" value="1"/>
</dbReference>